<dbReference type="EMBL" id="JAJSBI010000011">
    <property type="protein sequence ID" value="MCD9876568.1"/>
    <property type="molecule type" value="Genomic_DNA"/>
</dbReference>
<evidence type="ECO:0000256" key="1">
    <source>
        <dbReference type="ARBA" id="ARBA00006484"/>
    </source>
</evidence>
<sequence length="227" mass="23776">MDVAMLVPVGSSCTAAAAAIAEAGRRSVTIFADLDDLASVESALARVRASLGTPSVLLSIIGSGSYRGPGGLLDQNWKEIVERPLRRAFLASRASIDSLVKNGWGRVITVLDFDRSSQARPHEDAVLRAGLEGLVRTLALELSPFGITSNLITSDPSGSTREWAGAHYGSQVADLVGFLVSDEASAVSGRSIPLYYDGSQAEASDGPSSRRQCGGDLNKQVAVVMTI</sequence>
<dbReference type="SUPFAM" id="SSF51735">
    <property type="entry name" value="NAD(P)-binding Rossmann-fold domains"/>
    <property type="match status" value="1"/>
</dbReference>
<protein>
    <submittedName>
        <fullName evidence="2">SDR family oxidoreductase</fullName>
    </submittedName>
</protein>
<gene>
    <name evidence="2" type="ORF">LJ657_23590</name>
</gene>
<dbReference type="AlphaFoldDB" id="A0A9Q3Z6U1"/>
<dbReference type="Pfam" id="PF13561">
    <property type="entry name" value="adh_short_C2"/>
    <property type="match status" value="1"/>
</dbReference>
<dbReference type="Gene3D" id="3.40.50.720">
    <property type="entry name" value="NAD(P)-binding Rossmann-like Domain"/>
    <property type="match status" value="1"/>
</dbReference>
<dbReference type="PANTHER" id="PTHR42879:SF6">
    <property type="entry name" value="NADPH-DEPENDENT REDUCTASE BACG"/>
    <property type="match status" value="1"/>
</dbReference>
<evidence type="ECO:0000313" key="3">
    <source>
        <dbReference type="Proteomes" id="UP001108029"/>
    </source>
</evidence>
<dbReference type="PANTHER" id="PTHR42879">
    <property type="entry name" value="3-OXOACYL-(ACYL-CARRIER-PROTEIN) REDUCTASE"/>
    <property type="match status" value="1"/>
</dbReference>
<dbReference type="Proteomes" id="UP001108029">
    <property type="component" value="Unassembled WGS sequence"/>
</dbReference>
<dbReference type="CDD" id="cd05233">
    <property type="entry name" value="SDR_c"/>
    <property type="match status" value="1"/>
</dbReference>
<dbReference type="InterPro" id="IPR050259">
    <property type="entry name" value="SDR"/>
</dbReference>
<reference evidence="2" key="1">
    <citation type="submission" date="2021-12" db="EMBL/GenBank/DDBJ databases">
        <authorList>
            <person name="Lee J.-H."/>
            <person name="Kim S.-B."/>
        </authorList>
    </citation>
    <scope>NUCLEOTIDE SEQUENCE</scope>
    <source>
        <strain evidence="2">NR30</strain>
    </source>
</reference>
<dbReference type="InterPro" id="IPR036291">
    <property type="entry name" value="NAD(P)-bd_dom_sf"/>
</dbReference>
<comment type="caution">
    <text evidence="2">The sequence shown here is derived from an EMBL/GenBank/DDBJ whole genome shotgun (WGS) entry which is preliminary data.</text>
</comment>
<accession>A0A9Q3Z6U1</accession>
<name>A0A9Q3Z6U1_9ACTN</name>
<dbReference type="InterPro" id="IPR002347">
    <property type="entry name" value="SDR_fam"/>
</dbReference>
<proteinExistence type="inferred from homology"/>
<evidence type="ECO:0000313" key="2">
    <source>
        <dbReference type="EMBL" id="MCD9876568.1"/>
    </source>
</evidence>
<organism evidence="2 3">
    <name type="scientific">Streptomyces guryensis</name>
    <dbReference type="NCBI Taxonomy" id="2886947"/>
    <lineage>
        <taxon>Bacteria</taxon>
        <taxon>Bacillati</taxon>
        <taxon>Actinomycetota</taxon>
        <taxon>Actinomycetes</taxon>
        <taxon>Kitasatosporales</taxon>
        <taxon>Streptomycetaceae</taxon>
        <taxon>Streptomyces</taxon>
    </lineage>
</organism>
<comment type="similarity">
    <text evidence="1">Belongs to the short-chain dehydrogenases/reductases (SDR) family.</text>
</comment>
<keyword evidence="3" id="KW-1185">Reference proteome</keyword>